<sequence length="104" mass="10104">MLSLFFSAAGQVALIAVLLGAGLPVLFAVGVRSFALAGGDGASGTAASTAQAPGLPAPLLRALGVLCFVIVVAAVAVGLSIIIATGLGQAVSFEHVFPTFVPKG</sequence>
<evidence type="ECO:0000313" key="2">
    <source>
        <dbReference type="EMBL" id="AZZ53680.1"/>
    </source>
</evidence>
<evidence type="ECO:0000313" key="3">
    <source>
        <dbReference type="Proteomes" id="UP000285317"/>
    </source>
</evidence>
<organism evidence="2 3">
    <name type="scientific">Rathayibacter festucae DSM 15932</name>
    <dbReference type="NCBI Taxonomy" id="1328866"/>
    <lineage>
        <taxon>Bacteria</taxon>
        <taxon>Bacillati</taxon>
        <taxon>Actinomycetota</taxon>
        <taxon>Actinomycetes</taxon>
        <taxon>Micrococcales</taxon>
        <taxon>Microbacteriaceae</taxon>
        <taxon>Rathayibacter</taxon>
    </lineage>
</organism>
<feature type="transmembrane region" description="Helical" evidence="1">
    <location>
        <begin position="61"/>
        <end position="84"/>
    </location>
</feature>
<keyword evidence="1" id="KW-0812">Transmembrane</keyword>
<evidence type="ECO:0000256" key="1">
    <source>
        <dbReference type="SAM" id="Phobius"/>
    </source>
</evidence>
<proteinExistence type="predicted"/>
<dbReference type="EMBL" id="CP028137">
    <property type="protein sequence ID" value="AZZ53680.1"/>
    <property type="molecule type" value="Genomic_DNA"/>
</dbReference>
<dbReference type="Proteomes" id="UP000285317">
    <property type="component" value="Chromosome"/>
</dbReference>
<dbReference type="RefSeq" id="WP_123447502.1">
    <property type="nucleotide sequence ID" value="NZ_CP028137.1"/>
</dbReference>
<protein>
    <submittedName>
        <fullName evidence="2">Uncharacterized protein</fullName>
    </submittedName>
</protein>
<keyword evidence="1" id="KW-0472">Membrane</keyword>
<gene>
    <name evidence="2" type="ORF">C1I64_17650</name>
</gene>
<name>A0A3Q9UYR8_9MICO</name>
<keyword evidence="1" id="KW-1133">Transmembrane helix</keyword>
<dbReference type="KEGG" id="rfs:C1I64_17650"/>
<accession>A0A3Q9UYR8</accession>
<reference evidence="2 3" key="1">
    <citation type="submission" date="2018-03" db="EMBL/GenBank/DDBJ databases">
        <title>Bacteriophage NCPPB3778 and a type I-E CRISPR drive the evolution of the US Biological Select Agent, Rathayibacter toxicus.</title>
        <authorList>
            <person name="Davis E.W.II."/>
            <person name="Tabima J.F."/>
            <person name="Weisberg A.J."/>
            <person name="Dantas Lopes L."/>
            <person name="Wiseman M.S."/>
            <person name="Wiseman M.S."/>
            <person name="Pupko T."/>
            <person name="Belcher M.S."/>
            <person name="Sechler A.J."/>
            <person name="Tancos M.A."/>
            <person name="Schroeder B.K."/>
            <person name="Murray T.D."/>
            <person name="Luster D.G."/>
            <person name="Schneider W.L."/>
            <person name="Rogers E."/>
            <person name="Andreote F.D."/>
            <person name="Grunwald N.J."/>
            <person name="Putnam M.L."/>
            <person name="Chang J.H."/>
        </authorList>
    </citation>
    <scope>NUCLEOTIDE SEQUENCE [LARGE SCALE GENOMIC DNA]</scope>
    <source>
        <strain evidence="2 3">DSM 15932</strain>
    </source>
</reference>
<dbReference type="AlphaFoldDB" id="A0A3Q9UYR8"/>